<reference evidence="2 3" key="1">
    <citation type="submission" date="2016-04" db="EMBL/GenBank/DDBJ databases">
        <title>Comparative Genomics and Epigenetics of Sporosarcina ureae.</title>
        <authorList>
            <person name="Oliver A.S."/>
            <person name="Cooper K.K."/>
        </authorList>
    </citation>
    <scope>NUCLEOTIDE SEQUENCE [LARGE SCALE GENOMIC DNA]</scope>
    <source>
        <strain evidence="2 3">S204</strain>
    </source>
</reference>
<proteinExistence type="predicted"/>
<dbReference type="EMBL" id="CP015108">
    <property type="protein sequence ID" value="ARF13341.1"/>
    <property type="molecule type" value="Genomic_DNA"/>
</dbReference>
<evidence type="ECO:0000313" key="2">
    <source>
        <dbReference type="EMBL" id="ARF13341.1"/>
    </source>
</evidence>
<gene>
    <name evidence="2" type="ORF">SporoS204_03580</name>
</gene>
<dbReference type="Pfam" id="PF13026">
    <property type="entry name" value="DUF3887"/>
    <property type="match status" value="1"/>
</dbReference>
<evidence type="ECO:0000259" key="1">
    <source>
        <dbReference type="Pfam" id="PF13026"/>
    </source>
</evidence>
<dbReference type="Proteomes" id="UP000192486">
    <property type="component" value="Chromosome"/>
</dbReference>
<protein>
    <recommendedName>
        <fullName evidence="1">DUF3887 domain-containing protein</fullName>
    </recommendedName>
</protein>
<dbReference type="Gene3D" id="3.10.450.590">
    <property type="match status" value="1"/>
</dbReference>
<sequence length="126" mass="14384">MKKLVILAIATVFLLAACGKNKVDDSAAKEYIKISKETITLFNEEKFDEMRTMFDATMKDALSVEQLQEVSDIVKESGEFVSFEKESIAKKEQYFVATITAKYKEDNRVYTITLDEQQQVAGFFVK</sequence>
<evidence type="ECO:0000313" key="3">
    <source>
        <dbReference type="Proteomes" id="UP000192486"/>
    </source>
</evidence>
<dbReference type="InterPro" id="IPR024981">
    <property type="entry name" value="DUF3887"/>
</dbReference>
<organism evidence="2 3">
    <name type="scientific">Sporosarcina ureae</name>
    <dbReference type="NCBI Taxonomy" id="1571"/>
    <lineage>
        <taxon>Bacteria</taxon>
        <taxon>Bacillati</taxon>
        <taxon>Bacillota</taxon>
        <taxon>Bacilli</taxon>
        <taxon>Bacillales</taxon>
        <taxon>Caryophanaceae</taxon>
        <taxon>Sporosarcina</taxon>
    </lineage>
</organism>
<dbReference type="RefSeq" id="WP_029052797.1">
    <property type="nucleotide sequence ID" value="NZ_CP015108.1"/>
</dbReference>
<name>A0ABN4YND7_SPOUR</name>
<dbReference type="PROSITE" id="PS51257">
    <property type="entry name" value="PROKAR_LIPOPROTEIN"/>
    <property type="match status" value="1"/>
</dbReference>
<feature type="domain" description="DUF3887" evidence="1">
    <location>
        <begin position="36"/>
        <end position="123"/>
    </location>
</feature>
<keyword evidence="3" id="KW-1185">Reference proteome</keyword>
<accession>A0ABN4YND7</accession>